<dbReference type="PANTHER" id="PTHR48111">
    <property type="entry name" value="REGULATOR OF RPOS"/>
    <property type="match status" value="1"/>
</dbReference>
<feature type="modified residue" description="4-aspartylphosphate" evidence="6">
    <location>
        <position position="64"/>
    </location>
</feature>
<dbReference type="SUPFAM" id="SSF52172">
    <property type="entry name" value="CheY-like"/>
    <property type="match status" value="1"/>
</dbReference>
<keyword evidence="2" id="KW-0902">Two-component regulatory system</keyword>
<feature type="domain" description="OmpR/PhoB-type" evidence="9">
    <location>
        <begin position="137"/>
        <end position="234"/>
    </location>
</feature>
<dbReference type="Gene3D" id="3.40.50.2300">
    <property type="match status" value="1"/>
</dbReference>
<keyword evidence="4 7" id="KW-0238">DNA-binding</keyword>
<organism evidence="10 11">
    <name type="scientific">Arcobacter aquimarinus</name>
    <dbReference type="NCBI Taxonomy" id="1315211"/>
    <lineage>
        <taxon>Bacteria</taxon>
        <taxon>Pseudomonadati</taxon>
        <taxon>Campylobacterota</taxon>
        <taxon>Epsilonproteobacteria</taxon>
        <taxon>Campylobacterales</taxon>
        <taxon>Arcobacteraceae</taxon>
        <taxon>Arcobacter</taxon>
    </lineage>
</organism>
<evidence type="ECO:0000313" key="11">
    <source>
        <dbReference type="Proteomes" id="UP000502065"/>
    </source>
</evidence>
<evidence type="ECO:0000256" key="5">
    <source>
        <dbReference type="ARBA" id="ARBA00023163"/>
    </source>
</evidence>
<name>A0AAE7E0M7_9BACT</name>
<feature type="DNA-binding region" description="OmpR/PhoB-type" evidence="7">
    <location>
        <begin position="137"/>
        <end position="234"/>
    </location>
</feature>
<dbReference type="GO" id="GO:0000156">
    <property type="term" value="F:phosphorelay response regulator activity"/>
    <property type="evidence" value="ECO:0007669"/>
    <property type="project" value="TreeGrafter"/>
</dbReference>
<dbReference type="Pfam" id="PF00486">
    <property type="entry name" value="Trans_reg_C"/>
    <property type="match status" value="1"/>
</dbReference>
<dbReference type="EMBL" id="CP030944">
    <property type="protein sequence ID" value="QKE25012.1"/>
    <property type="molecule type" value="Genomic_DNA"/>
</dbReference>
<reference evidence="10 11" key="1">
    <citation type="submission" date="2018-07" db="EMBL/GenBank/DDBJ databases">
        <title>Identification of phenol metabolism pathways in Arcobacter.</title>
        <authorList>
            <person name="Miller W.G."/>
            <person name="Yee E."/>
            <person name="Bono J.L."/>
        </authorList>
    </citation>
    <scope>NUCLEOTIDE SEQUENCE [LARGE SCALE GENOMIC DNA]</scope>
    <source>
        <strain evidence="10 11">W63</strain>
    </source>
</reference>
<evidence type="ECO:0000256" key="4">
    <source>
        <dbReference type="ARBA" id="ARBA00023125"/>
    </source>
</evidence>
<protein>
    <submittedName>
        <fullName evidence="10">Two-component system response regulator</fullName>
    </submittedName>
</protein>
<keyword evidence="3" id="KW-0805">Transcription regulation</keyword>
<evidence type="ECO:0000259" key="9">
    <source>
        <dbReference type="PROSITE" id="PS51755"/>
    </source>
</evidence>
<evidence type="ECO:0000256" key="7">
    <source>
        <dbReference type="PROSITE-ProRule" id="PRU01091"/>
    </source>
</evidence>
<gene>
    <name evidence="10" type="ORF">AAQM_0239</name>
</gene>
<proteinExistence type="predicted"/>
<dbReference type="GO" id="GO:0000976">
    <property type="term" value="F:transcription cis-regulatory region binding"/>
    <property type="evidence" value="ECO:0007669"/>
    <property type="project" value="TreeGrafter"/>
</dbReference>
<evidence type="ECO:0000256" key="1">
    <source>
        <dbReference type="ARBA" id="ARBA00022553"/>
    </source>
</evidence>
<evidence type="ECO:0000313" key="10">
    <source>
        <dbReference type="EMBL" id="QKE25012.1"/>
    </source>
</evidence>
<dbReference type="RefSeq" id="WP_129096098.1">
    <property type="nucleotide sequence ID" value="NZ_CBCSAE010000001.1"/>
</dbReference>
<dbReference type="InterPro" id="IPR001789">
    <property type="entry name" value="Sig_transdc_resp-reg_receiver"/>
</dbReference>
<dbReference type="InterPro" id="IPR011006">
    <property type="entry name" value="CheY-like_superfamily"/>
</dbReference>
<keyword evidence="1 6" id="KW-0597">Phosphoprotein</keyword>
<dbReference type="PANTHER" id="PTHR48111:SF1">
    <property type="entry name" value="TWO-COMPONENT RESPONSE REGULATOR ORR33"/>
    <property type="match status" value="1"/>
</dbReference>
<evidence type="ECO:0000259" key="8">
    <source>
        <dbReference type="PROSITE" id="PS50110"/>
    </source>
</evidence>
<dbReference type="PROSITE" id="PS51755">
    <property type="entry name" value="OMPR_PHOB"/>
    <property type="match status" value="1"/>
</dbReference>
<dbReference type="GO" id="GO:0006355">
    <property type="term" value="P:regulation of DNA-templated transcription"/>
    <property type="evidence" value="ECO:0007669"/>
    <property type="project" value="InterPro"/>
</dbReference>
<evidence type="ECO:0000256" key="3">
    <source>
        <dbReference type="ARBA" id="ARBA00023015"/>
    </source>
</evidence>
<dbReference type="PROSITE" id="PS50110">
    <property type="entry name" value="RESPONSE_REGULATORY"/>
    <property type="match status" value="1"/>
</dbReference>
<sequence length="234" mass="27151">MSITNQYVNILKKLNILYIEDEENIKLNVKKTLLLFSDNVFDAEDIASAKKILHEKRIDIILSDINLPDKSGIDFIKEIRLIDKKIPIIILSAYTDKKFLLEATKLKLIDYLTKPIDFKSLNQALNKCVDEILDNSRYIISFKNNINYNVLHKKLIDTEKEEELSLTSKELTLLDFLIKNSNRIVSSEELKSYLWEDEYEATDSALKNLLNKLRKKVGKDSIINTSGVGYRLDY</sequence>
<dbReference type="AlphaFoldDB" id="A0AAE7E0M7"/>
<dbReference type="CDD" id="cd00383">
    <property type="entry name" value="trans_reg_C"/>
    <property type="match status" value="1"/>
</dbReference>
<dbReference type="GO" id="GO:0032993">
    <property type="term" value="C:protein-DNA complex"/>
    <property type="evidence" value="ECO:0007669"/>
    <property type="project" value="TreeGrafter"/>
</dbReference>
<dbReference type="InterPro" id="IPR036388">
    <property type="entry name" value="WH-like_DNA-bd_sf"/>
</dbReference>
<evidence type="ECO:0000256" key="2">
    <source>
        <dbReference type="ARBA" id="ARBA00023012"/>
    </source>
</evidence>
<dbReference type="GO" id="GO:0005829">
    <property type="term" value="C:cytosol"/>
    <property type="evidence" value="ECO:0007669"/>
    <property type="project" value="TreeGrafter"/>
</dbReference>
<dbReference type="SMART" id="SM00448">
    <property type="entry name" value="REC"/>
    <property type="match status" value="1"/>
</dbReference>
<keyword evidence="11" id="KW-1185">Reference proteome</keyword>
<dbReference type="KEGG" id="aaqi:AAQM_0239"/>
<dbReference type="InterPro" id="IPR039420">
    <property type="entry name" value="WalR-like"/>
</dbReference>
<dbReference type="Gene3D" id="1.10.10.10">
    <property type="entry name" value="Winged helix-like DNA-binding domain superfamily/Winged helix DNA-binding domain"/>
    <property type="match status" value="1"/>
</dbReference>
<dbReference type="Proteomes" id="UP000502065">
    <property type="component" value="Chromosome"/>
</dbReference>
<dbReference type="SUPFAM" id="SSF46894">
    <property type="entry name" value="C-terminal effector domain of the bipartite response regulators"/>
    <property type="match status" value="1"/>
</dbReference>
<dbReference type="SMART" id="SM00862">
    <property type="entry name" value="Trans_reg_C"/>
    <property type="match status" value="1"/>
</dbReference>
<dbReference type="Pfam" id="PF00072">
    <property type="entry name" value="Response_reg"/>
    <property type="match status" value="1"/>
</dbReference>
<dbReference type="InterPro" id="IPR001867">
    <property type="entry name" value="OmpR/PhoB-type_DNA-bd"/>
</dbReference>
<accession>A0AAE7E0M7</accession>
<evidence type="ECO:0000256" key="6">
    <source>
        <dbReference type="PROSITE-ProRule" id="PRU00169"/>
    </source>
</evidence>
<dbReference type="InterPro" id="IPR016032">
    <property type="entry name" value="Sig_transdc_resp-reg_C-effctor"/>
</dbReference>
<feature type="domain" description="Response regulatory" evidence="8">
    <location>
        <begin position="15"/>
        <end position="129"/>
    </location>
</feature>
<keyword evidence="5" id="KW-0804">Transcription</keyword>